<name>A0AC61MTF7_9FIRM</name>
<gene>
    <name evidence="1" type="ORF">JFY71_04470</name>
</gene>
<sequence>MDYNLRIADRKDTVFLAKARIEFLGLLGYEISKEEYKGVLNLLIKQIEDKINKTLVCVLAEFNNEVIGTAYMTIEERLYHPETPNGIQANIVNVYTKEKFRGQGIASAMVKKLMESSKDYNIEKLTLDATKMGESVYRGLGFSSEKDPILPTPMYFYVNK</sequence>
<reference evidence="1 2" key="1">
    <citation type="journal article" date="2022" name="Int. J. Syst. Evol. Microbiol.">
        <title>Miniphocaeibacter halophilus sp. nov., an ammonium-tolerant acetate-producing bacterium isolated from a biogas system.</title>
        <authorList>
            <person name="Schnurer A."/>
            <person name="Singh A."/>
            <person name="Bi S."/>
            <person name="Qiao W."/>
            <person name="Westerholm M."/>
        </authorList>
    </citation>
    <scope>NUCLEOTIDE SEQUENCE [LARGE SCALE GENOMIC DNA]</scope>
    <source>
        <strain evidence="1 2">AMB_01</strain>
    </source>
</reference>
<dbReference type="EMBL" id="CP066744">
    <property type="protein sequence ID" value="QQK08792.1"/>
    <property type="molecule type" value="Genomic_DNA"/>
</dbReference>
<protein>
    <submittedName>
        <fullName evidence="1">GNAT family N-acetyltransferase</fullName>
    </submittedName>
</protein>
<organism evidence="1 2">
    <name type="scientific">Miniphocaeibacter halophilus</name>
    <dbReference type="NCBI Taxonomy" id="2931922"/>
    <lineage>
        <taxon>Bacteria</taxon>
        <taxon>Bacillati</taxon>
        <taxon>Bacillota</taxon>
        <taxon>Tissierellia</taxon>
        <taxon>Tissierellales</taxon>
        <taxon>Peptoniphilaceae</taxon>
        <taxon>Miniphocaeibacter</taxon>
    </lineage>
</organism>
<dbReference type="Proteomes" id="UP000595814">
    <property type="component" value="Chromosome"/>
</dbReference>
<accession>A0AC61MTF7</accession>
<evidence type="ECO:0000313" key="1">
    <source>
        <dbReference type="EMBL" id="QQK08792.1"/>
    </source>
</evidence>
<evidence type="ECO:0000313" key="2">
    <source>
        <dbReference type="Proteomes" id="UP000595814"/>
    </source>
</evidence>
<proteinExistence type="predicted"/>
<keyword evidence="2" id="KW-1185">Reference proteome</keyword>